<evidence type="ECO:0000313" key="14">
    <source>
        <dbReference type="Proteomes" id="UP001189757"/>
    </source>
</evidence>
<accession>A0ABM9K7Z2</accession>
<dbReference type="PANTHER" id="PTHR34501">
    <property type="entry name" value="PROTEIN YDDL-RELATED"/>
    <property type="match status" value="1"/>
</dbReference>
<dbReference type="Gene3D" id="2.40.160.10">
    <property type="entry name" value="Porin"/>
    <property type="match status" value="1"/>
</dbReference>
<dbReference type="InterPro" id="IPR033900">
    <property type="entry name" value="Gram_neg_porin_domain"/>
</dbReference>
<evidence type="ECO:0000256" key="11">
    <source>
        <dbReference type="SAM" id="SignalP"/>
    </source>
</evidence>
<dbReference type="PANTHER" id="PTHR34501:SF9">
    <property type="entry name" value="MAJOR OUTER MEMBRANE PROTEIN P.IA"/>
    <property type="match status" value="1"/>
</dbReference>
<keyword evidence="9" id="KW-0472">Membrane</keyword>
<feature type="signal peptide" evidence="11">
    <location>
        <begin position="1"/>
        <end position="23"/>
    </location>
</feature>
<evidence type="ECO:0000256" key="8">
    <source>
        <dbReference type="ARBA" id="ARBA00023114"/>
    </source>
</evidence>
<evidence type="ECO:0000256" key="3">
    <source>
        <dbReference type="ARBA" id="ARBA00022448"/>
    </source>
</evidence>
<comment type="caution">
    <text evidence="13">The sequence shown here is derived from an EMBL/GenBank/DDBJ whole genome shotgun (WGS) entry which is preliminary data.</text>
</comment>
<evidence type="ECO:0000313" key="13">
    <source>
        <dbReference type="EMBL" id="CAJ0819019.1"/>
    </source>
</evidence>
<keyword evidence="4" id="KW-1134">Transmembrane beta strand</keyword>
<evidence type="ECO:0000256" key="6">
    <source>
        <dbReference type="ARBA" id="ARBA00022729"/>
    </source>
</evidence>
<keyword evidence="14" id="KW-1185">Reference proteome</keyword>
<keyword evidence="10" id="KW-0998">Cell outer membrane</keyword>
<evidence type="ECO:0000256" key="1">
    <source>
        <dbReference type="ARBA" id="ARBA00004571"/>
    </source>
</evidence>
<keyword evidence="3" id="KW-0813">Transport</keyword>
<evidence type="ECO:0000256" key="7">
    <source>
        <dbReference type="ARBA" id="ARBA00023065"/>
    </source>
</evidence>
<feature type="chain" id="PRO_5045234867" evidence="11">
    <location>
        <begin position="24"/>
        <end position="370"/>
    </location>
</feature>
<dbReference type="CDD" id="cd00342">
    <property type="entry name" value="gram_neg_porins"/>
    <property type="match status" value="1"/>
</dbReference>
<evidence type="ECO:0000256" key="4">
    <source>
        <dbReference type="ARBA" id="ARBA00022452"/>
    </source>
</evidence>
<evidence type="ECO:0000256" key="2">
    <source>
        <dbReference type="ARBA" id="ARBA00011233"/>
    </source>
</evidence>
<evidence type="ECO:0000256" key="10">
    <source>
        <dbReference type="ARBA" id="ARBA00023237"/>
    </source>
</evidence>
<dbReference type="InterPro" id="IPR002299">
    <property type="entry name" value="Porin_Neis"/>
</dbReference>
<dbReference type="InterPro" id="IPR050298">
    <property type="entry name" value="Gram-neg_bact_OMP"/>
</dbReference>
<sequence>MRKTLCTMVGVGAAMGLAGTAAAQSNVTLYGSIDQGVAYINNLKSGATSGSALRMDPGTMQPDRFGLRGSEDLGGGTQAIFQLESGFLGDTGNSVVAGKLFNRAAWVGLSNERLGNIQLGHQADFMFDYLGRLSNGFQLTNFYLFHPGNFDNLANQFQIDNAVRYVSPIFGGLQLGGMYGFGEVPGSPSKSRSYSLGAYYSNGGFRAAAAYTASNDRALDIAGRLGITNTLGTTLVPGVMTPMSSVKSFGAGTLYQFSNLPVQINAVYTQTRITLGGANARSQNVDLGTAWHYSAANTLNVGYTFSKYESARWNQFSVGNVYAFSKRTQVYLQGTYQRASGDAQSAAINGVGVSANRSQIVVSTGVHHSF</sequence>
<organism evidence="13 14">
    <name type="scientific">Ralstonia flaminis</name>
    <dbReference type="NCBI Taxonomy" id="3058597"/>
    <lineage>
        <taxon>Bacteria</taxon>
        <taxon>Pseudomonadati</taxon>
        <taxon>Pseudomonadota</taxon>
        <taxon>Betaproteobacteria</taxon>
        <taxon>Burkholderiales</taxon>
        <taxon>Burkholderiaceae</taxon>
        <taxon>Ralstonia</taxon>
    </lineage>
</organism>
<proteinExistence type="predicted"/>
<keyword evidence="7" id="KW-0406">Ion transport</keyword>
<evidence type="ECO:0000256" key="9">
    <source>
        <dbReference type="ARBA" id="ARBA00023136"/>
    </source>
</evidence>
<gene>
    <name evidence="13" type="ORF">LMG18101_03807</name>
</gene>
<dbReference type="PRINTS" id="PR00184">
    <property type="entry name" value="NEISSPPORIN"/>
</dbReference>
<dbReference type="InterPro" id="IPR023614">
    <property type="entry name" value="Porin_dom_sf"/>
</dbReference>
<dbReference type="RefSeq" id="WP_316681996.1">
    <property type="nucleotide sequence ID" value="NZ_CATZLL010000013.1"/>
</dbReference>
<dbReference type="Proteomes" id="UP001189757">
    <property type="component" value="Unassembled WGS sequence"/>
</dbReference>
<feature type="domain" description="Porin" evidence="12">
    <location>
        <begin position="13"/>
        <end position="341"/>
    </location>
</feature>
<comment type="subunit">
    <text evidence="2">Homotrimer.</text>
</comment>
<comment type="subcellular location">
    <subcellularLocation>
        <location evidence="1">Cell outer membrane</location>
        <topology evidence="1">Multi-pass membrane protein</topology>
    </subcellularLocation>
</comment>
<dbReference type="EMBL" id="CATZLL010000013">
    <property type="protein sequence ID" value="CAJ0819019.1"/>
    <property type="molecule type" value="Genomic_DNA"/>
</dbReference>
<dbReference type="SUPFAM" id="SSF56935">
    <property type="entry name" value="Porins"/>
    <property type="match status" value="1"/>
</dbReference>
<keyword evidence="8" id="KW-0626">Porin</keyword>
<keyword evidence="5" id="KW-0812">Transmembrane</keyword>
<evidence type="ECO:0000256" key="5">
    <source>
        <dbReference type="ARBA" id="ARBA00022692"/>
    </source>
</evidence>
<protein>
    <submittedName>
        <fullName evidence="13">Outer membrane porin protein</fullName>
    </submittedName>
</protein>
<evidence type="ECO:0000259" key="12">
    <source>
        <dbReference type="Pfam" id="PF13609"/>
    </source>
</evidence>
<name>A0ABM9K7Z2_9RALS</name>
<dbReference type="Pfam" id="PF13609">
    <property type="entry name" value="Porin_4"/>
    <property type="match status" value="1"/>
</dbReference>
<reference evidence="13 14" key="1">
    <citation type="submission" date="2023-07" db="EMBL/GenBank/DDBJ databases">
        <authorList>
            <person name="Peeters C."/>
        </authorList>
    </citation>
    <scope>NUCLEOTIDE SEQUENCE [LARGE SCALE GENOMIC DNA]</scope>
    <source>
        <strain evidence="13 14">LMG 18101</strain>
    </source>
</reference>
<keyword evidence="6 11" id="KW-0732">Signal</keyword>